<evidence type="ECO:0000313" key="5">
    <source>
        <dbReference type="Proteomes" id="UP001205748"/>
    </source>
</evidence>
<dbReference type="RefSeq" id="WP_257531803.1">
    <property type="nucleotide sequence ID" value="NZ_JANKAS010000009.1"/>
</dbReference>
<dbReference type="PANTHER" id="PTHR43345:SF2">
    <property type="entry name" value="3-ISOPROPYLMALATE DEHYDRATASE SMALL SUBUNIT 1"/>
    <property type="match status" value="1"/>
</dbReference>
<gene>
    <name evidence="4" type="ORF">NSA47_10625</name>
</gene>
<proteinExistence type="inferred from homology"/>
<name>A0AAE3HIT5_9FIRM</name>
<keyword evidence="2" id="KW-0456">Lyase</keyword>
<comment type="caution">
    <text evidence="4">The sequence shown here is derived from an EMBL/GenBank/DDBJ whole genome shotgun (WGS) entry which is preliminary data.</text>
</comment>
<feature type="domain" description="Aconitase A/isopropylmalate dehydratase small subunit swivel" evidence="3">
    <location>
        <begin position="54"/>
        <end position="101"/>
    </location>
</feature>
<dbReference type="AlphaFoldDB" id="A0AAE3HIT5"/>
<evidence type="ECO:0000259" key="3">
    <source>
        <dbReference type="Pfam" id="PF00694"/>
    </source>
</evidence>
<accession>A0AAE3HIT5</accession>
<dbReference type="Pfam" id="PF00694">
    <property type="entry name" value="Aconitase_C"/>
    <property type="match status" value="1"/>
</dbReference>
<evidence type="ECO:0000256" key="2">
    <source>
        <dbReference type="ARBA" id="ARBA00023239"/>
    </source>
</evidence>
<evidence type="ECO:0000256" key="1">
    <source>
        <dbReference type="ARBA" id="ARBA00009869"/>
    </source>
</evidence>
<dbReference type="InterPro" id="IPR033940">
    <property type="entry name" value="IPMI_Swivel"/>
</dbReference>
<dbReference type="InterPro" id="IPR050075">
    <property type="entry name" value="LeuD"/>
</dbReference>
<reference evidence="4" key="1">
    <citation type="submission" date="2022-07" db="EMBL/GenBank/DDBJ databases">
        <title>Enhanced cultured diversity of the mouse gut microbiota enables custom-made synthetic communities.</title>
        <authorList>
            <person name="Afrizal A."/>
        </authorList>
    </citation>
    <scope>NUCLEOTIDE SEQUENCE</scope>
    <source>
        <strain evidence="4">DSM 28593</strain>
    </source>
</reference>
<protein>
    <submittedName>
        <fullName evidence="4">3-isopropylmalate dehydratase</fullName>
    </submittedName>
</protein>
<dbReference type="EMBL" id="JANKAS010000009">
    <property type="protein sequence ID" value="MCR1899438.1"/>
    <property type="molecule type" value="Genomic_DNA"/>
</dbReference>
<dbReference type="Gene3D" id="3.20.19.10">
    <property type="entry name" value="Aconitase, domain 4"/>
    <property type="match status" value="1"/>
</dbReference>
<dbReference type="Proteomes" id="UP001205748">
    <property type="component" value="Unassembled WGS sequence"/>
</dbReference>
<dbReference type="InterPro" id="IPR015928">
    <property type="entry name" value="Aconitase/3IPM_dehydase_swvl"/>
</dbReference>
<dbReference type="InterPro" id="IPR011827">
    <property type="entry name" value="LeuD_type2/HacB/DmdB"/>
</dbReference>
<organism evidence="4 5">
    <name type="scientific">Irregularibacter muris</name>
    <dbReference type="NCBI Taxonomy" id="1796619"/>
    <lineage>
        <taxon>Bacteria</taxon>
        <taxon>Bacillati</taxon>
        <taxon>Bacillota</taxon>
        <taxon>Clostridia</taxon>
        <taxon>Eubacteriales</taxon>
        <taxon>Eubacteriaceae</taxon>
        <taxon>Irregularibacter</taxon>
    </lineage>
</organism>
<evidence type="ECO:0000313" key="4">
    <source>
        <dbReference type="EMBL" id="MCR1899438.1"/>
    </source>
</evidence>
<comment type="similarity">
    <text evidence="1">Belongs to the LeuD family. LeuD type 2 subfamily.</text>
</comment>
<dbReference type="GO" id="GO:0016836">
    <property type="term" value="F:hydro-lyase activity"/>
    <property type="evidence" value="ECO:0007669"/>
    <property type="project" value="InterPro"/>
</dbReference>
<dbReference type="InterPro" id="IPR000573">
    <property type="entry name" value="AconitaseA/IPMdHydase_ssu_swvl"/>
</dbReference>
<keyword evidence="5" id="KW-1185">Reference proteome</keyword>
<dbReference type="CDD" id="cd01577">
    <property type="entry name" value="IPMI_Swivel"/>
    <property type="match status" value="1"/>
</dbReference>
<dbReference type="NCBIfam" id="TIGR02087">
    <property type="entry name" value="LEUD_arch"/>
    <property type="match status" value="1"/>
</dbReference>
<sequence>MEKIKGNAFLLNENVDTDQILPGYAMSYPVEELKKVTLRGSIISDFPERVNPGDIILAEHNFGCGSSREQAPVALKSSGVGAVIAKSFARIFRRNAINIGLPVITCDAIDTIKAEMNPKDEFEVDILAGIITNVTIQKQYPLNPLSQTTLETLQAGGLINKVRAKLMERGAI</sequence>
<dbReference type="PANTHER" id="PTHR43345">
    <property type="entry name" value="3-ISOPROPYLMALATE DEHYDRATASE SMALL SUBUNIT 2-RELATED-RELATED"/>
    <property type="match status" value="1"/>
</dbReference>
<dbReference type="SUPFAM" id="SSF52016">
    <property type="entry name" value="LeuD/IlvD-like"/>
    <property type="match status" value="1"/>
</dbReference>